<keyword evidence="7 11" id="KW-0807">Transducer</keyword>
<dbReference type="SMART" id="SM01224">
    <property type="entry name" value="G_gamma"/>
    <property type="match status" value="1"/>
</dbReference>
<feature type="domain" description="G protein gamma" evidence="12">
    <location>
        <begin position="4"/>
        <end position="72"/>
    </location>
</feature>
<keyword evidence="5" id="KW-0488">Methylation</keyword>
<dbReference type="AlphaFoldDB" id="A0A2A2LFN3"/>
<evidence type="ECO:0000256" key="7">
    <source>
        <dbReference type="ARBA" id="ARBA00023224"/>
    </source>
</evidence>
<comment type="caution">
    <text evidence="14">The sequence shown here is derived from an EMBL/GenBank/DDBJ whole genome shotgun (WGS) entry which is preliminary data.</text>
</comment>
<evidence type="ECO:0000313" key="15">
    <source>
        <dbReference type="Proteomes" id="UP000218231"/>
    </source>
</evidence>
<evidence type="ECO:0000256" key="2">
    <source>
        <dbReference type="ARBA" id="ARBA00007431"/>
    </source>
</evidence>
<comment type="subunit">
    <text evidence="11">G proteins are composed of 3 units; alpha, beta and gamma.</text>
</comment>
<name>A0A2A2LFN3_9BILA</name>
<dbReference type="FunFam" id="4.10.260.10:FF:000001">
    <property type="entry name" value="Guanine nucleotide-binding protein subunit gamma"/>
    <property type="match status" value="1"/>
</dbReference>
<comment type="subcellular location">
    <subcellularLocation>
        <location evidence="1 11">Cell membrane</location>
        <topology evidence="1 11">Lipid-anchor</topology>
        <orientation evidence="1 11">Cytoplasmic side</orientation>
    </subcellularLocation>
</comment>
<keyword evidence="6 11" id="KW-0472">Membrane</keyword>
<comment type="function">
    <text evidence="11">Guanine nucleotide-binding proteins (G proteins) are involved as a modulator or transducer in various transmembrane signaling systems. The beta and gamma chains are required for the GTPase activity, for replacement of GDP by GTP, and for G protein-effector interaction.</text>
</comment>
<dbReference type="EMBL" id="LIAE01006806">
    <property type="protein sequence ID" value="PAV85046.1"/>
    <property type="molecule type" value="Genomic_DNA"/>
</dbReference>
<dbReference type="GO" id="GO:0005834">
    <property type="term" value="C:heterotrimeric G-protein complex"/>
    <property type="evidence" value="ECO:0007669"/>
    <property type="project" value="InterPro"/>
</dbReference>
<dbReference type="EMBL" id="LIAE01010209">
    <property type="protein sequence ID" value="PAV65376.1"/>
    <property type="molecule type" value="Genomic_DNA"/>
</dbReference>
<dbReference type="PANTHER" id="PTHR13809">
    <property type="entry name" value="GUANINE NUCLEOTIDE-BINDING PROTEIN GAMMA SUBUNIT"/>
    <property type="match status" value="1"/>
</dbReference>
<keyword evidence="9" id="KW-0636">Prenylation</keyword>
<comment type="subunit">
    <text evidence="10">G proteins are composed of 3 units, alpha, beta and gamma. Interacts with gpb-1 and gpb-2.</text>
</comment>
<proteinExistence type="inferred from homology"/>
<dbReference type="GO" id="GO:0031681">
    <property type="term" value="F:G-protein beta-subunit binding"/>
    <property type="evidence" value="ECO:0007669"/>
    <property type="project" value="InterPro"/>
</dbReference>
<reference evidence="14 15" key="1">
    <citation type="journal article" date="2017" name="Curr. Biol.">
        <title>Genome architecture and evolution of a unichromosomal asexual nematode.</title>
        <authorList>
            <person name="Fradin H."/>
            <person name="Zegar C."/>
            <person name="Gutwein M."/>
            <person name="Lucas J."/>
            <person name="Kovtun M."/>
            <person name="Corcoran D."/>
            <person name="Baugh L.R."/>
            <person name="Kiontke K."/>
            <person name="Gunsalus K."/>
            <person name="Fitch D.H."/>
            <person name="Piano F."/>
        </authorList>
    </citation>
    <scope>NUCLEOTIDE SEQUENCE [LARGE SCALE GENOMIC DNA]</scope>
    <source>
        <strain evidence="14">PF1309</strain>
    </source>
</reference>
<organism evidence="14 15">
    <name type="scientific">Diploscapter pachys</name>
    <dbReference type="NCBI Taxonomy" id="2018661"/>
    <lineage>
        <taxon>Eukaryota</taxon>
        <taxon>Metazoa</taxon>
        <taxon>Ecdysozoa</taxon>
        <taxon>Nematoda</taxon>
        <taxon>Chromadorea</taxon>
        <taxon>Rhabditida</taxon>
        <taxon>Rhabditina</taxon>
        <taxon>Rhabditomorpha</taxon>
        <taxon>Rhabditoidea</taxon>
        <taxon>Rhabditidae</taxon>
        <taxon>Diploscapter</taxon>
    </lineage>
</organism>
<dbReference type="STRING" id="2018661.A0A2A2LFN3"/>
<keyword evidence="15" id="KW-1185">Reference proteome</keyword>
<evidence type="ECO:0000256" key="11">
    <source>
        <dbReference type="RuleBase" id="RU004973"/>
    </source>
</evidence>
<dbReference type="SMART" id="SM00224">
    <property type="entry name" value="GGL"/>
    <property type="match status" value="1"/>
</dbReference>
<dbReference type="PRINTS" id="PR00321">
    <property type="entry name" value="GPROTEING"/>
</dbReference>
<evidence type="ECO:0000256" key="5">
    <source>
        <dbReference type="ARBA" id="ARBA00022481"/>
    </source>
</evidence>
<evidence type="ECO:0000313" key="13">
    <source>
        <dbReference type="EMBL" id="PAV65375.1"/>
    </source>
</evidence>
<evidence type="ECO:0000256" key="6">
    <source>
        <dbReference type="ARBA" id="ARBA00023136"/>
    </source>
</evidence>
<sequence>MSSRDQTIQAMRKQIDQLRNERNMKRMPISVTTAEILKYTQDNAREDVLLTGFPNDKMNPYRPKSSFQCNLI</sequence>
<dbReference type="EMBL" id="LIAE01010209">
    <property type="protein sequence ID" value="PAV65375.1"/>
    <property type="molecule type" value="Genomic_DNA"/>
</dbReference>
<dbReference type="GO" id="GO:0007186">
    <property type="term" value="P:G protein-coupled receptor signaling pathway"/>
    <property type="evidence" value="ECO:0007669"/>
    <property type="project" value="InterPro"/>
</dbReference>
<dbReference type="OrthoDB" id="6264244at2759"/>
<evidence type="ECO:0000313" key="14">
    <source>
        <dbReference type="EMBL" id="PAV85046.1"/>
    </source>
</evidence>
<comment type="similarity">
    <text evidence="2 11">Belongs to the G protein gamma family.</text>
</comment>
<keyword evidence="8 11" id="KW-0449">Lipoprotein</keyword>
<evidence type="ECO:0000256" key="9">
    <source>
        <dbReference type="ARBA" id="ARBA00023289"/>
    </source>
</evidence>
<keyword evidence="4 11" id="KW-1003">Cell membrane</keyword>
<evidence type="ECO:0000256" key="4">
    <source>
        <dbReference type="ARBA" id="ARBA00022475"/>
    </source>
</evidence>
<gene>
    <name evidence="14" type="ORF">WR25_04487</name>
    <name evidence="13" type="ORF">WR25_19303</name>
</gene>
<dbReference type="PROSITE" id="PS50058">
    <property type="entry name" value="G_PROTEIN_GAMMA"/>
    <property type="match status" value="1"/>
</dbReference>
<protein>
    <recommendedName>
        <fullName evidence="3 11">Guanine nucleotide-binding protein subunit gamma</fullName>
    </recommendedName>
</protein>
<dbReference type="Proteomes" id="UP000218231">
    <property type="component" value="Unassembled WGS sequence"/>
</dbReference>
<dbReference type="SUPFAM" id="SSF48670">
    <property type="entry name" value="Transducin (heterotrimeric G protein), gamma chain"/>
    <property type="match status" value="1"/>
</dbReference>
<evidence type="ECO:0000256" key="3">
    <source>
        <dbReference type="ARBA" id="ARBA00016111"/>
    </source>
</evidence>
<dbReference type="InterPro" id="IPR036284">
    <property type="entry name" value="GGL_sf"/>
</dbReference>
<evidence type="ECO:0000256" key="8">
    <source>
        <dbReference type="ARBA" id="ARBA00023288"/>
    </source>
</evidence>
<dbReference type="InterPro" id="IPR001770">
    <property type="entry name" value="G-protein_gamma"/>
</dbReference>
<evidence type="ECO:0000256" key="10">
    <source>
        <dbReference type="ARBA" id="ARBA00062735"/>
    </source>
</evidence>
<dbReference type="Gene3D" id="4.10.260.10">
    <property type="entry name" value="Transducin (heterotrimeric G protein), gamma chain"/>
    <property type="match status" value="1"/>
</dbReference>
<dbReference type="InterPro" id="IPR015898">
    <property type="entry name" value="G-protein_gamma-like_dom"/>
</dbReference>
<accession>A0A2A2LFN3</accession>
<dbReference type="CDD" id="cd00068">
    <property type="entry name" value="GGL"/>
    <property type="match status" value="1"/>
</dbReference>
<evidence type="ECO:0000256" key="1">
    <source>
        <dbReference type="ARBA" id="ARBA00004342"/>
    </source>
</evidence>
<evidence type="ECO:0000259" key="12">
    <source>
        <dbReference type="PROSITE" id="PS50058"/>
    </source>
</evidence>
<dbReference type="Pfam" id="PF00631">
    <property type="entry name" value="G-gamma"/>
    <property type="match status" value="1"/>
</dbReference>